<dbReference type="Gene3D" id="3.30.70.1900">
    <property type="match status" value="1"/>
</dbReference>
<sequence length="290" mass="32741">MPHSLVLNLLPQSPIPPQYLTGRHLHALFLTLVSSVDSTLGDRLHDSTADKAFTLSPLQIQGEERGRYKSKIPNSYSLQYLHQQAIPAGTPCWWRISLLDDTLFSQLTQLWLNLNPNHPWHLGPANLYITSIQGTPQSTQPWANAITYTQLYEQAGENNDLRSLGNNHTLNFTFTTPTAFRQGKFDTTLPTRECVFNSLLSRWNKYSGIEFSEIALEAIFPSFLNIHTEILADSRSKFIGILGEINYRILGDIEPIQIKQINALADFAMYAGVGRKTTMGMGMIRRLYSS</sequence>
<dbReference type="GO" id="GO:0051607">
    <property type="term" value="P:defense response to virus"/>
    <property type="evidence" value="ECO:0007669"/>
    <property type="project" value="UniProtKB-KW"/>
</dbReference>
<keyword evidence="1" id="KW-0540">Nuclease</keyword>
<dbReference type="Proteomes" id="UP000217507">
    <property type="component" value="Chromosome"/>
</dbReference>
<dbReference type="SMR" id="A0A1Z4KU47"/>
<keyword evidence="2" id="KW-0255">Endonuclease</keyword>
<protein>
    <submittedName>
        <fullName evidence="7">Uncharacterized protein</fullName>
    </submittedName>
</protein>
<evidence type="ECO:0000313" key="7">
    <source>
        <dbReference type="EMBL" id="BAY72546.1"/>
    </source>
</evidence>
<dbReference type="Gene3D" id="3.30.70.1890">
    <property type="match status" value="1"/>
</dbReference>
<evidence type="ECO:0000256" key="4">
    <source>
        <dbReference type="ARBA" id="ARBA00023118"/>
    </source>
</evidence>
<dbReference type="GO" id="GO:0016788">
    <property type="term" value="F:hydrolase activity, acting on ester bonds"/>
    <property type="evidence" value="ECO:0007669"/>
    <property type="project" value="InterPro"/>
</dbReference>
<gene>
    <name evidence="7" type="ORF">NIES23_53740</name>
</gene>
<evidence type="ECO:0000259" key="6">
    <source>
        <dbReference type="Pfam" id="PF19308"/>
    </source>
</evidence>
<evidence type="ECO:0000256" key="2">
    <source>
        <dbReference type="ARBA" id="ARBA00022759"/>
    </source>
</evidence>
<dbReference type="InterPro" id="IPR019267">
    <property type="entry name" value="CRISPR-assoc_Cas6_C"/>
</dbReference>
<accession>A0A1Z4KU47</accession>
<dbReference type="CDD" id="cd21141">
    <property type="entry name" value="Cas6_III-like"/>
    <property type="match status" value="1"/>
</dbReference>
<dbReference type="InterPro" id="IPR045747">
    <property type="entry name" value="CRISPR-assoc_prot_Cas6_N_sf"/>
</dbReference>
<dbReference type="EMBL" id="AP018216">
    <property type="protein sequence ID" value="BAY72546.1"/>
    <property type="molecule type" value="Genomic_DNA"/>
</dbReference>
<dbReference type="NCBIfam" id="TIGR01877">
    <property type="entry name" value="cas_cas6"/>
    <property type="match status" value="1"/>
</dbReference>
<evidence type="ECO:0000256" key="1">
    <source>
        <dbReference type="ARBA" id="ARBA00022722"/>
    </source>
</evidence>
<dbReference type="AlphaFoldDB" id="A0A1Z4KU47"/>
<dbReference type="Pfam" id="PF10040">
    <property type="entry name" value="CRISPR_Cas6"/>
    <property type="match status" value="1"/>
</dbReference>
<organism evidence="7 8">
    <name type="scientific">Trichormus variabilis NIES-23</name>
    <dbReference type="NCBI Taxonomy" id="1973479"/>
    <lineage>
        <taxon>Bacteria</taxon>
        <taxon>Bacillati</taxon>
        <taxon>Cyanobacteriota</taxon>
        <taxon>Cyanophyceae</taxon>
        <taxon>Nostocales</taxon>
        <taxon>Nostocaceae</taxon>
        <taxon>Trichormus</taxon>
    </lineage>
</organism>
<dbReference type="InterPro" id="IPR010156">
    <property type="entry name" value="CRISPR-assoc_prot_Cas6"/>
</dbReference>
<reference evidence="7 8" key="1">
    <citation type="submission" date="2017-06" db="EMBL/GenBank/DDBJ databases">
        <title>Genome sequencing of cyanobaciteial culture collection at National Institute for Environmental Studies (NIES).</title>
        <authorList>
            <person name="Hirose Y."/>
            <person name="Shimura Y."/>
            <person name="Fujisawa T."/>
            <person name="Nakamura Y."/>
            <person name="Kawachi M."/>
        </authorList>
    </citation>
    <scope>NUCLEOTIDE SEQUENCE [LARGE SCALE GENOMIC DNA]</scope>
    <source>
        <strain evidence="7 8">NIES-23</strain>
    </source>
</reference>
<dbReference type="InterPro" id="IPR045648">
    <property type="entry name" value="CRISPR-assoc_Cas6-like_N"/>
</dbReference>
<dbReference type="GO" id="GO:0004519">
    <property type="term" value="F:endonuclease activity"/>
    <property type="evidence" value="ECO:0007669"/>
    <property type="project" value="UniProtKB-KW"/>
</dbReference>
<keyword evidence="3" id="KW-0378">Hydrolase</keyword>
<evidence type="ECO:0000256" key="3">
    <source>
        <dbReference type="ARBA" id="ARBA00022801"/>
    </source>
</evidence>
<dbReference type="Pfam" id="PF19308">
    <property type="entry name" value="CRISPR_Cas6_N"/>
    <property type="match status" value="1"/>
</dbReference>
<feature type="domain" description="CRISPR-associated protein Cas6 C-terminal" evidence="5">
    <location>
        <begin position="173"/>
        <end position="284"/>
    </location>
</feature>
<proteinExistence type="predicted"/>
<evidence type="ECO:0000259" key="5">
    <source>
        <dbReference type="Pfam" id="PF10040"/>
    </source>
</evidence>
<name>A0A1Z4KU47_ANAVA</name>
<keyword evidence="4" id="KW-0051">Antiviral defense</keyword>
<evidence type="ECO:0000313" key="8">
    <source>
        <dbReference type="Proteomes" id="UP000217507"/>
    </source>
</evidence>
<feature type="domain" description="CRISPR-associated protein Cas6-like N-terminal" evidence="6">
    <location>
        <begin position="1"/>
        <end position="153"/>
    </location>
</feature>